<gene>
    <name evidence="13" type="ORF">OSIN01602_LOCUS18568</name>
</gene>
<evidence type="ECO:0000256" key="7">
    <source>
        <dbReference type="ARBA" id="ARBA00023065"/>
    </source>
</evidence>
<evidence type="ECO:0000256" key="11">
    <source>
        <dbReference type="SAM" id="Phobius"/>
    </source>
</evidence>
<dbReference type="GO" id="GO:0015385">
    <property type="term" value="F:sodium:proton antiporter activity"/>
    <property type="evidence" value="ECO:0007669"/>
    <property type="project" value="InterPro"/>
</dbReference>
<dbReference type="GO" id="GO:0051453">
    <property type="term" value="P:regulation of intracellular pH"/>
    <property type="evidence" value="ECO:0007669"/>
    <property type="project" value="TreeGrafter"/>
</dbReference>
<feature type="transmembrane region" description="Helical" evidence="11">
    <location>
        <begin position="202"/>
        <end position="221"/>
    </location>
</feature>
<evidence type="ECO:0000256" key="3">
    <source>
        <dbReference type="ARBA" id="ARBA00022475"/>
    </source>
</evidence>
<organism evidence="13">
    <name type="scientific">Trieres chinensis</name>
    <name type="common">Marine centric diatom</name>
    <name type="synonym">Odontella sinensis</name>
    <dbReference type="NCBI Taxonomy" id="1514140"/>
    <lineage>
        <taxon>Eukaryota</taxon>
        <taxon>Sar</taxon>
        <taxon>Stramenopiles</taxon>
        <taxon>Ochrophyta</taxon>
        <taxon>Bacillariophyta</taxon>
        <taxon>Mediophyceae</taxon>
        <taxon>Biddulphiophycidae</taxon>
        <taxon>Eupodiscales</taxon>
        <taxon>Parodontellaceae</taxon>
        <taxon>Trieres</taxon>
    </lineage>
</organism>
<evidence type="ECO:0000256" key="5">
    <source>
        <dbReference type="ARBA" id="ARBA00022989"/>
    </source>
</evidence>
<evidence type="ECO:0000256" key="1">
    <source>
        <dbReference type="ARBA" id="ARBA00004651"/>
    </source>
</evidence>
<dbReference type="GO" id="GO:0015386">
    <property type="term" value="F:potassium:proton antiporter activity"/>
    <property type="evidence" value="ECO:0007669"/>
    <property type="project" value="TreeGrafter"/>
</dbReference>
<evidence type="ECO:0000256" key="6">
    <source>
        <dbReference type="ARBA" id="ARBA00023053"/>
    </source>
</evidence>
<feature type="compositionally biased region" description="Polar residues" evidence="10">
    <location>
        <begin position="1"/>
        <end position="17"/>
    </location>
</feature>
<dbReference type="GO" id="GO:0005886">
    <property type="term" value="C:plasma membrane"/>
    <property type="evidence" value="ECO:0007669"/>
    <property type="project" value="UniProtKB-SubCell"/>
</dbReference>
<dbReference type="Pfam" id="PF00999">
    <property type="entry name" value="Na_H_Exchanger"/>
    <property type="match status" value="1"/>
</dbReference>
<accession>A0A7S2A3T0</accession>
<sequence>MAATTEGTDSNKYQESGHNGAAAKDENTEEPAIGVLFPWFCEVLGVGVFFLLSRYCHALPYTAIMFFIGLIMGLAAEINYGATNQVHESLEMWAKIDGKVLLMIFLPGLLFWDAFNVNVYMFKMSFWQLLIMAFPMVILGAILTALIGYYVFPYGWSWSLAMTFGSILAATDPVAVCALLNEVGAPPRLGLHVSGESMLNDGSAFVFYTIFSAMFFLEMNIEGFGESVDCLGALRIFLQMSVGGALIGFAFGLGLIFLLFLLNHRHDNEENIIQVAATIAMAYASYYVSDQQADSSGILAVIACGITSRAFGENMINNPQMMESFWHLVEHLLNTLLFTLGGVVWGHILAETSGKDWVYLFLLYFLLHVIRFYLVFSFYPILSQIGLKTNLKEAFFISFGGLRGAVGIALSLSLMNDVWAATETADTPEQRQQYDEYRYFAKTIFGMVGGVAFLTLIINGTLSGPLLDYLSLGVSSETRERMAQNQWEKAKEHVLDDFVHLLTDSRFYRVNFAVVSRHVPLLEGLSLKDLELAIARNKEHTPPKQYKKPNLENVLPFLPKDNYKEAPPSNGYESSDDLEEPLIQDMRRIVPVSSIRSIQSAVASIRSIETDSTYGAIKRTESELMVCEEAIELRQAFIDILKAGYHKQIEMGELDGRGFLAYSLLQSLDLASDEISQGTPLNDWEASTATHDIDGGSWKLQTERFAQVFQSFQRCCSATNHTASVEYLEMLTDIKRILAFISAHEFAQDHFRKNFVKFSDDISEVEMLVLKESKAEVEKAREELKSYESCHVEAVVSHLASTILLNKTAKYAEHISGL</sequence>
<dbReference type="AlphaFoldDB" id="A0A7S2A3T0"/>
<dbReference type="GO" id="GO:0098719">
    <property type="term" value="P:sodium ion import across plasma membrane"/>
    <property type="evidence" value="ECO:0007669"/>
    <property type="project" value="TreeGrafter"/>
</dbReference>
<feature type="transmembrane region" description="Helical" evidence="11">
    <location>
        <begin position="439"/>
        <end position="462"/>
    </location>
</feature>
<dbReference type="PANTHER" id="PTHR10110:SF86">
    <property type="entry name" value="SODIUM_HYDROGEN EXCHANGER 7"/>
    <property type="match status" value="1"/>
</dbReference>
<evidence type="ECO:0000256" key="4">
    <source>
        <dbReference type="ARBA" id="ARBA00022692"/>
    </source>
</evidence>
<feature type="transmembrane region" description="Helical" evidence="11">
    <location>
        <begin position="357"/>
        <end position="382"/>
    </location>
</feature>
<keyword evidence="5 11" id="KW-1133">Transmembrane helix</keyword>
<evidence type="ECO:0000256" key="2">
    <source>
        <dbReference type="ARBA" id="ARBA00022448"/>
    </source>
</evidence>
<evidence type="ECO:0000313" key="13">
    <source>
        <dbReference type="EMBL" id="CAD9356683.1"/>
    </source>
</evidence>
<feature type="transmembrane region" description="Helical" evidence="11">
    <location>
        <begin position="100"/>
        <end position="122"/>
    </location>
</feature>
<proteinExistence type="predicted"/>
<feature type="transmembrane region" description="Helical" evidence="11">
    <location>
        <begin position="324"/>
        <end position="345"/>
    </location>
</feature>
<keyword evidence="4 11" id="KW-0812">Transmembrane</keyword>
<evidence type="ECO:0000256" key="8">
    <source>
        <dbReference type="ARBA" id="ARBA00023136"/>
    </source>
</evidence>
<protein>
    <recommendedName>
        <fullName evidence="12">Cation/H+ exchanger transmembrane domain-containing protein</fullName>
    </recommendedName>
</protein>
<feature type="transmembrane region" description="Helical" evidence="11">
    <location>
        <begin position="129"/>
        <end position="152"/>
    </location>
</feature>
<dbReference type="InterPro" id="IPR018422">
    <property type="entry name" value="Cation/H_exchanger_CPA1"/>
</dbReference>
<dbReference type="EMBL" id="HBGO01032239">
    <property type="protein sequence ID" value="CAD9356683.1"/>
    <property type="molecule type" value="Transcribed_RNA"/>
</dbReference>
<feature type="region of interest" description="Disordered" evidence="10">
    <location>
        <begin position="1"/>
        <end position="24"/>
    </location>
</feature>
<feature type="domain" description="Cation/H+ exchanger transmembrane" evidence="12">
    <location>
        <begin position="57"/>
        <end position="467"/>
    </location>
</feature>
<dbReference type="Gene3D" id="6.10.140.1330">
    <property type="match status" value="1"/>
</dbReference>
<feature type="transmembrane region" description="Helical" evidence="11">
    <location>
        <begin position="158"/>
        <end position="181"/>
    </location>
</feature>
<name>A0A7S2A3T0_TRICV</name>
<evidence type="ECO:0000259" key="12">
    <source>
        <dbReference type="Pfam" id="PF00999"/>
    </source>
</evidence>
<evidence type="ECO:0000256" key="9">
    <source>
        <dbReference type="ARBA" id="ARBA00023201"/>
    </source>
</evidence>
<feature type="transmembrane region" description="Helical" evidence="11">
    <location>
        <begin position="394"/>
        <end position="419"/>
    </location>
</feature>
<keyword evidence="2" id="KW-0813">Transport</keyword>
<feature type="transmembrane region" description="Helical" evidence="11">
    <location>
        <begin position="32"/>
        <end position="52"/>
    </location>
</feature>
<comment type="subcellular location">
    <subcellularLocation>
        <location evidence="1">Cell membrane</location>
        <topology evidence="1">Multi-pass membrane protein</topology>
    </subcellularLocation>
</comment>
<dbReference type="PANTHER" id="PTHR10110">
    <property type="entry name" value="SODIUM/HYDROGEN EXCHANGER"/>
    <property type="match status" value="1"/>
</dbReference>
<dbReference type="InterPro" id="IPR006153">
    <property type="entry name" value="Cation/H_exchanger_TM"/>
</dbReference>
<keyword evidence="7" id="KW-0406">Ion transport</keyword>
<keyword evidence="6" id="KW-0915">Sodium</keyword>
<feature type="transmembrane region" description="Helical" evidence="11">
    <location>
        <begin position="59"/>
        <end position="80"/>
    </location>
</feature>
<keyword evidence="3" id="KW-1003">Cell membrane</keyword>
<keyword evidence="9" id="KW-0739">Sodium transport</keyword>
<keyword evidence="8 11" id="KW-0472">Membrane</keyword>
<feature type="transmembrane region" description="Helical" evidence="11">
    <location>
        <begin position="236"/>
        <end position="260"/>
    </location>
</feature>
<feature type="transmembrane region" description="Helical" evidence="11">
    <location>
        <begin position="272"/>
        <end position="289"/>
    </location>
</feature>
<evidence type="ECO:0000256" key="10">
    <source>
        <dbReference type="SAM" id="MobiDB-lite"/>
    </source>
</evidence>
<reference evidence="13" key="1">
    <citation type="submission" date="2021-01" db="EMBL/GenBank/DDBJ databases">
        <authorList>
            <person name="Corre E."/>
            <person name="Pelletier E."/>
            <person name="Niang G."/>
            <person name="Scheremetjew M."/>
            <person name="Finn R."/>
            <person name="Kale V."/>
            <person name="Holt S."/>
            <person name="Cochrane G."/>
            <person name="Meng A."/>
            <person name="Brown T."/>
            <person name="Cohen L."/>
        </authorList>
    </citation>
    <scope>NUCLEOTIDE SEQUENCE</scope>
    <source>
        <strain evidence="13">Grunow 1884</strain>
    </source>
</reference>